<dbReference type="InterPro" id="IPR013043">
    <property type="entry name" value="DUF1595"/>
</dbReference>
<dbReference type="KEGG" id="shyd:CJD35_17495"/>
<evidence type="ECO:0000259" key="1">
    <source>
        <dbReference type="Pfam" id="PF07624"/>
    </source>
</evidence>
<dbReference type="EMBL" id="CP022746">
    <property type="protein sequence ID" value="ASY46266.1"/>
    <property type="molecule type" value="Genomic_DNA"/>
</dbReference>
<organism evidence="6 7">
    <name type="scientific">Sphingobium xenophagum</name>
    <dbReference type="NCBI Taxonomy" id="121428"/>
    <lineage>
        <taxon>Bacteria</taxon>
        <taxon>Pseudomonadati</taxon>
        <taxon>Pseudomonadota</taxon>
        <taxon>Alphaproteobacteria</taxon>
        <taxon>Sphingomonadales</taxon>
        <taxon>Sphingomonadaceae</taxon>
        <taxon>Sphingobium</taxon>
    </lineage>
</organism>
<dbReference type="Pfam" id="PF07637">
    <property type="entry name" value="PSD5"/>
    <property type="match status" value="1"/>
</dbReference>
<dbReference type="InterPro" id="IPR011478">
    <property type="entry name" value="DUF1585"/>
</dbReference>
<feature type="domain" description="DUF1585" evidence="1">
    <location>
        <begin position="759"/>
        <end position="832"/>
    </location>
</feature>
<dbReference type="Pfam" id="PF07626">
    <property type="entry name" value="PSD3"/>
    <property type="match status" value="1"/>
</dbReference>
<evidence type="ECO:0000259" key="2">
    <source>
        <dbReference type="Pfam" id="PF07626"/>
    </source>
</evidence>
<accession>A0A249MY67</accession>
<protein>
    <recommendedName>
        <fullName evidence="8">Cytochrome c domain-containing protein</fullName>
    </recommendedName>
</protein>
<dbReference type="InterPro" id="IPR013039">
    <property type="entry name" value="DUF1588"/>
</dbReference>
<evidence type="ECO:0000259" key="3">
    <source>
        <dbReference type="Pfam" id="PF07627"/>
    </source>
</evidence>
<name>A0A249MY67_SPHXE</name>
<feature type="domain" description="DUF1592" evidence="4">
    <location>
        <begin position="502"/>
        <end position="629"/>
    </location>
</feature>
<evidence type="ECO:0000313" key="7">
    <source>
        <dbReference type="Proteomes" id="UP000217141"/>
    </source>
</evidence>
<evidence type="ECO:0000259" key="4">
    <source>
        <dbReference type="Pfam" id="PF07631"/>
    </source>
</evidence>
<proteinExistence type="predicted"/>
<evidence type="ECO:0008006" key="8">
    <source>
        <dbReference type="Google" id="ProtNLM"/>
    </source>
</evidence>
<dbReference type="InterPro" id="IPR013042">
    <property type="entry name" value="DUF1592"/>
</dbReference>
<dbReference type="Pfam" id="PF07631">
    <property type="entry name" value="PSD4"/>
    <property type="match status" value="1"/>
</dbReference>
<evidence type="ECO:0000313" key="6">
    <source>
        <dbReference type="EMBL" id="ASY46266.1"/>
    </source>
</evidence>
<dbReference type="AlphaFoldDB" id="A0A249MY67"/>
<evidence type="ECO:0000259" key="5">
    <source>
        <dbReference type="Pfam" id="PF07637"/>
    </source>
</evidence>
<feature type="domain" description="DUF1587" evidence="2">
    <location>
        <begin position="169"/>
        <end position="231"/>
    </location>
</feature>
<reference evidence="6 7" key="1">
    <citation type="submission" date="2017-08" db="EMBL/GenBank/DDBJ databases">
        <title>Whole Genome Sequence of Sphingobium hydrophobicum C1: Insights into Adaption to the Electronic-waste Contaminated Sediment.</title>
        <authorList>
            <person name="Song D."/>
            <person name="Chen X."/>
            <person name="Xu M."/>
        </authorList>
    </citation>
    <scope>NUCLEOTIDE SEQUENCE [LARGE SCALE GENOMIC DNA]</scope>
    <source>
        <strain evidence="6 7">C1</strain>
    </source>
</reference>
<dbReference type="RefSeq" id="WP_095687293.1">
    <property type="nucleotide sequence ID" value="NZ_CP022746.1"/>
</dbReference>
<dbReference type="Pfam" id="PF07627">
    <property type="entry name" value="PSCyt3"/>
    <property type="match status" value="1"/>
</dbReference>
<sequence length="840" mass="92529">MQTADDGPPIVMTRGKGTAHGRLRDMGSYVMGLNWHPTLPSCILALSALVATASVLARPDEAEQPLVVEAFATPEATPAILGDYCSRCHNDNDKVANLSLDDVRNGDLFHGRNMEIWEKVLRRTRQGEMPPLNKPQPTAAARAAFVQWLESGLDAYAAKHPDPGRATIRRLNRVEYANAVRDLLALDVDVSRELPQDNSGYGFDNIADVLSVSPTLMDRYIAVASKVGRLATGLTSRREFVTSYEVPKDGSVMNGGRPAYNERASDDLPLGSRGGGAFTYYARYDATYEISGWLNANTNNETDRQPEDKVSVRVPLKSGAHVIGLSFRRQLAPDESVQTLRNDLDKVPVPTAAPVMLPMDVSVDGVRVKTVNVRSYRMSPRYSQQNFPRDVLQIDVAGPFSPKGVGRTPSRDRIFICKPRRASAEAACARQIVGALARRAYRRPVNDNDLTPLMRVYATERAQSDFEHGIEAAVEAILVSPHFLFLVEQDPVGSKPGGVRRLTDLELASRLSFFLWSSIPDDTLLSLAETGQLQKPGVMDAQITRMLADPRAQALTTNFAGQWLYLRNLDQHRPDISIFPKFDTRLRRAMAQETEMFFTYVLRTNRSLLDFIAADYTFLNQRLADHYGIGGITGTAMRRVTLDPASNRGGLLGQASILTVTSYGNHTSVVKRGKWILDNLLAASPPPPPPDVPALQEKHDGRLLTAREQLELHRKSPACAACHVKMDPLGFSLENFDAIGAFRQKDAGQPIDVSARMPDGTQFAGLSGLKRILLSQKDEFASAFTERLLTYALARGVDARDMPAIRTITRSAAADGYRIQTVIKGIVHSAPFTLRRTTGQ</sequence>
<dbReference type="InterPro" id="IPR013036">
    <property type="entry name" value="DUF1587"/>
</dbReference>
<gene>
    <name evidence="6" type="ORF">CJD35_17495</name>
</gene>
<feature type="domain" description="DUF1588" evidence="3">
    <location>
        <begin position="648"/>
        <end position="746"/>
    </location>
</feature>
<dbReference type="Pfam" id="PF07624">
    <property type="entry name" value="PSD2"/>
    <property type="match status" value="1"/>
</dbReference>
<dbReference type="Proteomes" id="UP000217141">
    <property type="component" value="Chromosome II"/>
</dbReference>
<feature type="domain" description="DUF1595" evidence="5">
    <location>
        <begin position="428"/>
        <end position="488"/>
    </location>
</feature>